<sequence>MNSHDVILGMLMNSSLSGYEIKQKFEDIFSYFYSSSYGTIYPMLHRMEKEGLLTKEIVIQDGRPNKNVYSITEKGKEQFNSYLYSPLEMDTFKSDFLMRLYFGQFAGNDKVIAWLKQVQQEVEQQLEGLSAKYMRHKDEMQPAHNICIQIGIKEYTAKLEAIAEGLASFEQIEMEKRD</sequence>
<name>W7YIE7_9BACL</name>
<dbReference type="SUPFAM" id="SSF46785">
    <property type="entry name" value="Winged helix' DNA-binding domain"/>
    <property type="match status" value="1"/>
</dbReference>
<dbReference type="Proteomes" id="UP000019364">
    <property type="component" value="Unassembled WGS sequence"/>
</dbReference>
<dbReference type="InterPro" id="IPR036388">
    <property type="entry name" value="WH-like_DNA-bd_sf"/>
</dbReference>
<dbReference type="InterPro" id="IPR018309">
    <property type="entry name" value="Tscrpt_reg_PadR_C"/>
</dbReference>
<dbReference type="STRING" id="1236976.JCM16418_1409"/>
<dbReference type="RefSeq" id="WP_052020085.1">
    <property type="nucleotide sequence ID" value="NZ_BAVZ01000003.1"/>
</dbReference>
<proteinExistence type="predicted"/>
<evidence type="ECO:0000259" key="2">
    <source>
        <dbReference type="Pfam" id="PF10400"/>
    </source>
</evidence>
<dbReference type="eggNOG" id="COG1695">
    <property type="taxonomic scope" value="Bacteria"/>
</dbReference>
<dbReference type="AlphaFoldDB" id="W7YIE7"/>
<reference evidence="3 4" key="1">
    <citation type="journal article" date="2014" name="Genome Announc.">
        <title>Draft Genome Sequence of Paenibacillus pini JCM 16418T, Isolated from the Rhizosphere of Pine Tree.</title>
        <authorList>
            <person name="Yuki M."/>
            <person name="Oshima K."/>
            <person name="Suda W."/>
            <person name="Oshida Y."/>
            <person name="Kitamura K."/>
            <person name="Iida Y."/>
            <person name="Hattori M."/>
            <person name="Ohkuma M."/>
        </authorList>
    </citation>
    <scope>NUCLEOTIDE SEQUENCE [LARGE SCALE GENOMIC DNA]</scope>
    <source>
        <strain evidence="3 4">JCM 16418</strain>
    </source>
</reference>
<dbReference type="PANTHER" id="PTHR43252:SF6">
    <property type="entry name" value="NEGATIVE TRANSCRIPTION REGULATOR PADR"/>
    <property type="match status" value="1"/>
</dbReference>
<evidence type="ECO:0000313" key="3">
    <source>
        <dbReference type="EMBL" id="GAF07393.1"/>
    </source>
</evidence>
<dbReference type="Pfam" id="PF10400">
    <property type="entry name" value="Vir_act_alpha_C"/>
    <property type="match status" value="1"/>
</dbReference>
<dbReference type="Gene3D" id="1.10.10.10">
    <property type="entry name" value="Winged helix-like DNA-binding domain superfamily/Winged helix DNA-binding domain"/>
    <property type="match status" value="1"/>
</dbReference>
<protein>
    <submittedName>
        <fullName evidence="3">Transcriptional regulator</fullName>
    </submittedName>
</protein>
<accession>W7YIE7</accession>
<comment type="caution">
    <text evidence="3">The sequence shown here is derived from an EMBL/GenBank/DDBJ whole genome shotgun (WGS) entry which is preliminary data.</text>
</comment>
<gene>
    <name evidence="3" type="ORF">JCM16418_1409</name>
</gene>
<dbReference type="InterPro" id="IPR005149">
    <property type="entry name" value="Tscrpt_reg_PadR_N"/>
</dbReference>
<dbReference type="InterPro" id="IPR036390">
    <property type="entry name" value="WH_DNA-bd_sf"/>
</dbReference>
<feature type="domain" description="Transcription regulator PadR C-terminal" evidence="2">
    <location>
        <begin position="93"/>
        <end position="159"/>
    </location>
</feature>
<dbReference type="PANTHER" id="PTHR43252">
    <property type="entry name" value="TRANSCRIPTIONAL REGULATOR YQJI"/>
    <property type="match status" value="1"/>
</dbReference>
<dbReference type="OrthoDB" id="9783723at2"/>
<evidence type="ECO:0000259" key="1">
    <source>
        <dbReference type="Pfam" id="PF03551"/>
    </source>
</evidence>
<dbReference type="EMBL" id="BAVZ01000003">
    <property type="protein sequence ID" value="GAF07393.1"/>
    <property type="molecule type" value="Genomic_DNA"/>
</dbReference>
<keyword evidence="4" id="KW-1185">Reference proteome</keyword>
<feature type="domain" description="Transcription regulator PadR N-terminal" evidence="1">
    <location>
        <begin position="7"/>
        <end position="79"/>
    </location>
</feature>
<dbReference type="Gene3D" id="6.10.140.1570">
    <property type="match status" value="1"/>
</dbReference>
<organism evidence="3 4">
    <name type="scientific">Paenibacillus pini JCM 16418</name>
    <dbReference type="NCBI Taxonomy" id="1236976"/>
    <lineage>
        <taxon>Bacteria</taxon>
        <taxon>Bacillati</taxon>
        <taxon>Bacillota</taxon>
        <taxon>Bacilli</taxon>
        <taxon>Bacillales</taxon>
        <taxon>Paenibacillaceae</taxon>
        <taxon>Paenibacillus</taxon>
    </lineage>
</organism>
<evidence type="ECO:0000313" key="4">
    <source>
        <dbReference type="Proteomes" id="UP000019364"/>
    </source>
</evidence>
<dbReference type="Pfam" id="PF03551">
    <property type="entry name" value="PadR"/>
    <property type="match status" value="1"/>
</dbReference>